<evidence type="ECO:0000313" key="7">
    <source>
        <dbReference type="Proteomes" id="UP000326078"/>
    </source>
</evidence>
<proteinExistence type="predicted"/>
<comment type="caution">
    <text evidence="4">The sequence shown here is derived from an EMBL/GenBank/DDBJ whole genome shotgun (WGS) entry which is preliminary data.</text>
</comment>
<dbReference type="AlphaFoldDB" id="A0A2A7SS85"/>
<feature type="coiled-coil region" evidence="1">
    <location>
        <begin position="2"/>
        <end position="29"/>
    </location>
</feature>
<evidence type="ECO:0000313" key="2">
    <source>
        <dbReference type="EMBL" id="KAA9208121.1"/>
    </source>
</evidence>
<gene>
    <name evidence="3" type="ORF">CRM96_11025</name>
    <name evidence="4" type="ORF">EA71_02273</name>
    <name evidence="2" type="ORF">F6X95_02330</name>
</gene>
<dbReference type="Proteomes" id="UP000326078">
    <property type="component" value="Unassembled WGS sequence"/>
</dbReference>
<accession>A0A2A7SS85</accession>
<dbReference type="RefSeq" id="WP_016177331.1">
    <property type="nucleotide sequence ID" value="NZ_CABGIQ010000005.1"/>
</dbReference>
<dbReference type="EMBL" id="VYUT01000002">
    <property type="protein sequence ID" value="KAA9208121.1"/>
    <property type="molecule type" value="Genomic_DNA"/>
</dbReference>
<dbReference type="OrthoDB" id="2157023at2"/>
<reference evidence="2 7" key="3">
    <citation type="submission" date="2019-09" db="EMBL/GenBank/DDBJ databases">
        <title>Vancomyinc resistant enterococci isolated from farm animals in Switzerland.</title>
        <authorList>
            <person name="Stevens M.J.A."/>
            <person name="Stephan R."/>
            <person name="Morach M."/>
            <person name="Nuesch-Inderbinen M."/>
        </authorList>
    </citation>
    <scope>NUCLEOTIDE SEQUENCE [LARGE SCALE GENOMIC DNA]</scope>
    <source>
        <strain evidence="2 7">GH27</strain>
    </source>
</reference>
<dbReference type="EMBL" id="PDEB01000004">
    <property type="protein sequence ID" value="PEH46544.1"/>
    <property type="molecule type" value="Genomic_DNA"/>
</dbReference>
<dbReference type="EMBL" id="LEPB01000004">
    <property type="protein sequence ID" value="RCA11514.1"/>
    <property type="molecule type" value="Genomic_DNA"/>
</dbReference>
<reference evidence="3 5" key="2">
    <citation type="submission" date="2017-09" db="EMBL/GenBank/DDBJ databases">
        <title>FDA dAtabase for Regulatory Grade micrObial Sequences (FDA-ARGOS): Supporting development and validation of Infectious Disease Dx tests.</title>
        <authorList>
            <person name="Minogue T."/>
            <person name="Wolcott M."/>
            <person name="Wasieloski L."/>
            <person name="Aguilar W."/>
            <person name="Moore D."/>
            <person name="Tallon L.J."/>
            <person name="Sadzewicz L."/>
            <person name="Ott S."/>
            <person name="Zhao X."/>
            <person name="Nagaraj S."/>
            <person name="Vavikolanu K."/>
            <person name="Aluvathingal J."/>
            <person name="Nadendla S."/>
            <person name="Sichtig H."/>
        </authorList>
    </citation>
    <scope>NUCLEOTIDE SEQUENCE [LARGE SCALE GENOMIC DNA]</scope>
    <source>
        <strain evidence="3 5">FDAARGOS_396</strain>
    </source>
</reference>
<reference evidence="4 6" key="1">
    <citation type="submission" date="2015-06" db="EMBL/GenBank/DDBJ databases">
        <title>The Genome Sequence of Enterococcus durans 4EA1.</title>
        <authorList>
            <consortium name="The Broad Institute Genomics Platform"/>
            <consortium name="The Broad Institute Genome Sequencing Center for Infectious Disease"/>
            <person name="Earl A.M."/>
            <person name="Van Tyne D."/>
            <person name="Lebreton F."/>
            <person name="Saavedra J.T."/>
            <person name="Gilmore M.S."/>
            <person name="Manson Mcguire A."/>
            <person name="Clock S."/>
            <person name="Crupain M."/>
            <person name="Rangan U."/>
            <person name="Young S."/>
            <person name="Abouelleil A."/>
            <person name="Cao P."/>
            <person name="Chapman S.B."/>
            <person name="Griggs A."/>
            <person name="Priest M."/>
            <person name="Shea T."/>
            <person name="Wortman J."/>
            <person name="Nusbaum C."/>
            <person name="Birren B."/>
        </authorList>
    </citation>
    <scope>NUCLEOTIDE SEQUENCE [LARGE SCALE GENOMIC DNA]</scope>
    <source>
        <strain evidence="4 6">4EA1</strain>
    </source>
</reference>
<dbReference type="Proteomes" id="UP000220669">
    <property type="component" value="Unassembled WGS sequence"/>
</dbReference>
<keyword evidence="1" id="KW-0175">Coiled coil</keyword>
<dbReference type="Proteomes" id="UP000252797">
    <property type="component" value="Unassembled WGS sequence"/>
</dbReference>
<protein>
    <submittedName>
        <fullName evidence="4">Uncharacterized protein</fullName>
    </submittedName>
</protein>
<evidence type="ECO:0000313" key="4">
    <source>
        <dbReference type="EMBL" id="RCA11514.1"/>
    </source>
</evidence>
<evidence type="ECO:0000313" key="6">
    <source>
        <dbReference type="Proteomes" id="UP000252797"/>
    </source>
</evidence>
<organism evidence="4 6">
    <name type="scientific">Enterococcus durans</name>
    <dbReference type="NCBI Taxonomy" id="53345"/>
    <lineage>
        <taxon>Bacteria</taxon>
        <taxon>Bacillati</taxon>
        <taxon>Bacillota</taxon>
        <taxon>Bacilli</taxon>
        <taxon>Lactobacillales</taxon>
        <taxon>Enterococcaceae</taxon>
        <taxon>Enterococcus</taxon>
    </lineage>
</organism>
<evidence type="ECO:0000313" key="3">
    <source>
        <dbReference type="EMBL" id="PEH46544.1"/>
    </source>
</evidence>
<evidence type="ECO:0000313" key="5">
    <source>
        <dbReference type="Proteomes" id="UP000220669"/>
    </source>
</evidence>
<evidence type="ECO:0000256" key="1">
    <source>
        <dbReference type="SAM" id="Coils"/>
    </source>
</evidence>
<name>A0A2A7SS85_9ENTE</name>
<dbReference type="STRING" id="53345.LIU_11835"/>
<sequence length="59" mass="7017">MQEFLDKKIAETKKEIDRLTTRRQEELGNSINFIENELQIERLRAQVVAYESVLEHLEA</sequence>
<dbReference type="GeneID" id="56742112"/>